<protein>
    <submittedName>
        <fullName evidence="1">Uncharacterized protein</fullName>
    </submittedName>
</protein>
<organism evidence="1 2">
    <name type="scientific">Rheinheimera salexigens</name>
    <dbReference type="NCBI Taxonomy" id="1628148"/>
    <lineage>
        <taxon>Bacteria</taxon>
        <taxon>Pseudomonadati</taxon>
        <taxon>Pseudomonadota</taxon>
        <taxon>Gammaproteobacteria</taxon>
        <taxon>Chromatiales</taxon>
        <taxon>Chromatiaceae</taxon>
        <taxon>Rheinheimera</taxon>
    </lineage>
</organism>
<dbReference type="RefSeq" id="WP_070047875.1">
    <property type="nucleotide sequence ID" value="NZ_CBCSDO010000001.1"/>
</dbReference>
<comment type="caution">
    <text evidence="1">The sequence shown here is derived from an EMBL/GenBank/DDBJ whole genome shotgun (WGS) entry which is preliminary data.</text>
</comment>
<proteinExistence type="predicted"/>
<dbReference type="AlphaFoldDB" id="A0A1E7Q2L9"/>
<dbReference type="Proteomes" id="UP000242258">
    <property type="component" value="Unassembled WGS sequence"/>
</dbReference>
<gene>
    <name evidence="1" type="ORF">BI198_01055</name>
</gene>
<name>A0A1E7Q2L9_9GAMM</name>
<evidence type="ECO:0000313" key="1">
    <source>
        <dbReference type="EMBL" id="OEY68308.1"/>
    </source>
</evidence>
<dbReference type="EMBL" id="MKEK01000001">
    <property type="protein sequence ID" value="OEY68308.1"/>
    <property type="molecule type" value="Genomic_DNA"/>
</dbReference>
<accession>A0A1E7Q2L9</accession>
<reference evidence="2" key="1">
    <citation type="submission" date="2016-09" db="EMBL/GenBank/DDBJ databases">
        <authorList>
            <person name="Wan X."/>
            <person name="Hou S."/>
        </authorList>
    </citation>
    <scope>NUCLEOTIDE SEQUENCE [LARGE SCALE GENOMIC DNA]</scope>
    <source>
        <strain evidence="2">KH87</strain>
    </source>
</reference>
<evidence type="ECO:0000313" key="2">
    <source>
        <dbReference type="Proteomes" id="UP000242258"/>
    </source>
</evidence>
<sequence length="70" mass="8082">MAEIKYPQNQINLHMMYLAWYSRRKNRCDNKVTDFAHALALRGIANKTVLEVENDLLADIAMLNKPGSVY</sequence>
<keyword evidence="2" id="KW-1185">Reference proteome</keyword>